<comment type="caution">
    <text evidence="1">The sequence shown here is derived from an EMBL/GenBank/DDBJ whole genome shotgun (WGS) entry which is preliminary data.</text>
</comment>
<gene>
    <name evidence="1" type="ORF">SGL43_00298</name>
</gene>
<sequence length="37" mass="4362">MYGTAVTRFLRMRSPGTVRSRYERRQHIAGTLVHFLP</sequence>
<organism evidence="1 2">
    <name type="scientific">Streptomyces globisporus</name>
    <dbReference type="NCBI Taxonomy" id="1908"/>
    <lineage>
        <taxon>Bacteria</taxon>
        <taxon>Bacillati</taxon>
        <taxon>Actinomycetota</taxon>
        <taxon>Actinomycetes</taxon>
        <taxon>Kitasatosporales</taxon>
        <taxon>Streptomycetaceae</taxon>
        <taxon>Streptomyces</taxon>
    </lineage>
</organism>
<accession>A0ABM9GPR0</accession>
<evidence type="ECO:0000313" key="1">
    <source>
        <dbReference type="EMBL" id="CAH9413300.1"/>
    </source>
</evidence>
<keyword evidence="2" id="KW-1185">Reference proteome</keyword>
<reference evidence="1" key="1">
    <citation type="submission" date="2022-03" db="EMBL/GenBank/DDBJ databases">
        <authorList>
            <person name="Leyn A S."/>
        </authorList>
    </citation>
    <scope>NUCLEOTIDE SEQUENCE</scope>
    <source>
        <strain evidence="1">Streptomyces globisporus 4-3</strain>
    </source>
</reference>
<dbReference type="Proteomes" id="UP001154015">
    <property type="component" value="Unassembled WGS sequence"/>
</dbReference>
<protein>
    <submittedName>
        <fullName evidence="1">Uncharacterized protein</fullName>
    </submittedName>
</protein>
<evidence type="ECO:0000313" key="2">
    <source>
        <dbReference type="Proteomes" id="UP001154015"/>
    </source>
</evidence>
<name>A0ABM9GPR0_STRGL</name>
<proteinExistence type="predicted"/>
<dbReference type="EMBL" id="CAKXYP010000001">
    <property type="protein sequence ID" value="CAH9413300.1"/>
    <property type="molecule type" value="Genomic_DNA"/>
</dbReference>